<name>A0A6N6VU31_9BACT</name>
<keyword evidence="1" id="KW-0812">Transmembrane</keyword>
<evidence type="ECO:0000313" key="3">
    <source>
        <dbReference type="Proteomes" id="UP000437748"/>
    </source>
</evidence>
<dbReference type="Proteomes" id="UP000437748">
    <property type="component" value="Unassembled WGS sequence"/>
</dbReference>
<proteinExistence type="predicted"/>
<evidence type="ECO:0000313" key="2">
    <source>
        <dbReference type="EMBL" id="KAB8039581.1"/>
    </source>
</evidence>
<sequence length="1300" mass="149562">MSLTLIYIFLALVLFIVSIYYLFNLWNPDISRFFSNEKIKTFLFDRYWFYENKKRLKQKNLFIILSPNSNEYLQELSEQIETTEIYKYFEESKKVFEIININSINYLFFNDFLLKDSKEINLIRLKLTLRKILKLRKNSILDGVIFFPNQLSFTKKSINYKELSEEAFILSKLYKEICKKLKAKIPLFFIDTTITNNVPPLHLYPLIKDESDSSSVFGLSHRTHENTEELNKEIKKAIESCIASYELNCQHFLLNFEGSSQGDIIRFFFGLKSSLISFSKNYVDYFYKGFSLKEKELTYSHYIINISSFYKRDEFNDKDSQLFNMFNYISSNLINGSHTSKEFIRNKILNRYILSGLTLLNIVFVSYALFSSTSFLQQKRSIFLNSFSELTNFINGYNKVDKSVNNNELMQNKICSLINNSNKLAATNFYYSLLYPSWNSDVGKKYSSIYNEKLGNFVSKILIQNFNDKVSEHLIKNKSWNLTNESGDEIIKNLGLFVKDNTQINSIYSLIYSNNPQKDTQALTQMAYFLYGLDCGKTLAERNVFSVLDNRNIISLVNPNYTDFEQQTKDILKNSLQIYFDYYTSHHEITVAAKKVNDNLQLIRDSLNDDEKLLDPKFVQDFIDNLNHLNDSLVKNQESLKNTNSFFGENFGLFLNKVEKNPILGKEFSNKTIIVGNQKFEDFKSNLSSLLPIGASFPIIINDTKSIVMNPLLSQIAMALTKMNSILSPNTNSTQNSTDNKAIYSDLKSIAQNLPANGLWQIDNLQPVLQQGNNFLAAFNSVNQTVIPESLSIFFNKVTKKESYIFWNKNLSNSIKIFNINDQLPNPSNPQLDPNIQNLQLSAPILKSISDLLLASHNTEINSSLVSIISQQIDRQAKKYSSLINSMNFYSPINPDFMTWNGDSSAAYNAFGVGSDEDLKLYISNQKASLEQFFNKNISPILISRATFFKDSIANNDKSIEYLLSLQDSLSPTPKTNTFGLFSNFLTTTMSTLRTESCAKFIAQPPVIGNSDFFSNKLRSIYSPLAKRCQSLLIKQAYTNYDKIASQFNSAIANKFPFQSNSKTMDSASIDDLNSLFTDFSQFQKQDLPILRQYSALYRGRPEIQNFIQSLTNAQNFFNIQTDKDGNSVPAKWNVDIDFRTNTDREILGNQIINWSLQSGNEIIGSDQGNISKGKFLWTYSDPMQFSVTLAQTSKYSLDKISEDKNIFITNNTIYFNVRNRWSLLKFINDYADCSNINYCLKNTLKFELPINNDKQVKFFITLYLKNAKGIRINIPNFPTLAPYIEKKGAKVSSVSDNLE</sequence>
<keyword evidence="3" id="KW-1185">Reference proteome</keyword>
<comment type="caution">
    <text evidence="2">The sequence shown here is derived from an EMBL/GenBank/DDBJ whole genome shotgun (WGS) entry which is preliminary data.</text>
</comment>
<dbReference type="OrthoDB" id="5287372at2"/>
<feature type="transmembrane region" description="Helical" evidence="1">
    <location>
        <begin position="6"/>
        <end position="23"/>
    </location>
</feature>
<feature type="transmembrane region" description="Helical" evidence="1">
    <location>
        <begin position="352"/>
        <end position="370"/>
    </location>
</feature>
<reference evidence="2 3" key="1">
    <citation type="submission" date="2019-10" db="EMBL/GenBank/DDBJ databases">
        <title>New species of Slilvanegrellaceae.</title>
        <authorList>
            <person name="Pitt A."/>
            <person name="Hahn M.W."/>
        </authorList>
    </citation>
    <scope>NUCLEOTIDE SEQUENCE [LARGE SCALE GENOMIC DNA]</scope>
    <source>
        <strain evidence="2 3">SP-Ram-0.45-NSY-1</strain>
    </source>
</reference>
<evidence type="ECO:0000256" key="1">
    <source>
        <dbReference type="SAM" id="Phobius"/>
    </source>
</evidence>
<keyword evidence="1" id="KW-1133">Transmembrane helix</keyword>
<evidence type="ECO:0008006" key="4">
    <source>
        <dbReference type="Google" id="ProtNLM"/>
    </source>
</evidence>
<protein>
    <recommendedName>
        <fullName evidence="4">IcmF-related N-terminal domain-containing protein</fullName>
    </recommendedName>
</protein>
<accession>A0A6N6VU31</accession>
<keyword evidence="1" id="KW-0472">Membrane</keyword>
<gene>
    <name evidence="2" type="ORF">GCL60_04805</name>
</gene>
<dbReference type="RefSeq" id="WP_153418873.1">
    <property type="nucleotide sequence ID" value="NZ_WFLM01000002.1"/>
</dbReference>
<dbReference type="EMBL" id="WFLM01000002">
    <property type="protein sequence ID" value="KAB8039581.1"/>
    <property type="molecule type" value="Genomic_DNA"/>
</dbReference>
<organism evidence="2 3">
    <name type="scientific">Silvanigrella paludirubra</name>
    <dbReference type="NCBI Taxonomy" id="2499159"/>
    <lineage>
        <taxon>Bacteria</taxon>
        <taxon>Pseudomonadati</taxon>
        <taxon>Bdellovibrionota</taxon>
        <taxon>Oligoflexia</taxon>
        <taxon>Silvanigrellales</taxon>
        <taxon>Silvanigrellaceae</taxon>
        <taxon>Silvanigrella</taxon>
    </lineage>
</organism>